<sequence length="254" mass="27103">MASSLPPSFSRVSGRCPNTITTTGADSSSSAGAGAGAGYSKRPTLPPIHVSTLHQIPDAMSSMLFTPSPYTASSSQSLSMSLSPIVTINLGAESPSDLAAGYGSFVEDGWERFGFVRSEVSQENVEEKEACGFCLQHARAPIRMECCQRLVCSEHISPDWFYLDESDDSGRCPSCKSSDLSSKSGPPLPSSTTSPSFLLPHILALLYGTTIGGNHEDVEMGPTDEDEWDRVTLGKRIWRFAGVGVVLFVLLSKA</sequence>
<dbReference type="Gene3D" id="3.30.40.10">
    <property type="entry name" value="Zinc/RING finger domain, C3HC4 (zinc finger)"/>
    <property type="match status" value="1"/>
</dbReference>
<name>A0A067P6L8_9AGAM</name>
<dbReference type="EMBL" id="KL197759">
    <property type="protein sequence ID" value="KDQ50538.1"/>
    <property type="molecule type" value="Genomic_DNA"/>
</dbReference>
<dbReference type="InParanoid" id="A0A067P6L8"/>
<evidence type="ECO:0000313" key="3">
    <source>
        <dbReference type="Proteomes" id="UP000027265"/>
    </source>
</evidence>
<feature type="region of interest" description="Disordered" evidence="1">
    <location>
        <begin position="1"/>
        <end position="41"/>
    </location>
</feature>
<dbReference type="STRING" id="933084.A0A067P6L8"/>
<organism evidence="2 3">
    <name type="scientific">Jaapia argillacea MUCL 33604</name>
    <dbReference type="NCBI Taxonomy" id="933084"/>
    <lineage>
        <taxon>Eukaryota</taxon>
        <taxon>Fungi</taxon>
        <taxon>Dikarya</taxon>
        <taxon>Basidiomycota</taxon>
        <taxon>Agaricomycotina</taxon>
        <taxon>Agaricomycetes</taxon>
        <taxon>Agaricomycetidae</taxon>
        <taxon>Jaapiales</taxon>
        <taxon>Jaapiaceae</taxon>
        <taxon>Jaapia</taxon>
    </lineage>
</organism>
<feature type="compositionally biased region" description="Polar residues" evidence="1">
    <location>
        <begin position="1"/>
        <end position="23"/>
    </location>
</feature>
<feature type="region of interest" description="Disordered" evidence="1">
    <location>
        <begin position="174"/>
        <end position="193"/>
    </location>
</feature>
<evidence type="ECO:0000313" key="2">
    <source>
        <dbReference type="EMBL" id="KDQ50538.1"/>
    </source>
</evidence>
<evidence type="ECO:0000256" key="1">
    <source>
        <dbReference type="SAM" id="MobiDB-lite"/>
    </source>
</evidence>
<keyword evidence="3" id="KW-1185">Reference proteome</keyword>
<protein>
    <submittedName>
        <fullName evidence="2">Uncharacterized protein</fullName>
    </submittedName>
</protein>
<gene>
    <name evidence="2" type="ORF">JAAARDRAFT_41996</name>
</gene>
<dbReference type="InterPro" id="IPR013083">
    <property type="entry name" value="Znf_RING/FYVE/PHD"/>
</dbReference>
<accession>A0A067P6L8</accession>
<dbReference type="AlphaFoldDB" id="A0A067P6L8"/>
<proteinExistence type="predicted"/>
<dbReference type="HOGENOM" id="CLU_1094434_0_0_1"/>
<reference evidence="3" key="1">
    <citation type="journal article" date="2014" name="Proc. Natl. Acad. Sci. U.S.A.">
        <title>Extensive sampling of basidiomycete genomes demonstrates inadequacy of the white-rot/brown-rot paradigm for wood decay fungi.</title>
        <authorList>
            <person name="Riley R."/>
            <person name="Salamov A.A."/>
            <person name="Brown D.W."/>
            <person name="Nagy L.G."/>
            <person name="Floudas D."/>
            <person name="Held B.W."/>
            <person name="Levasseur A."/>
            <person name="Lombard V."/>
            <person name="Morin E."/>
            <person name="Otillar R."/>
            <person name="Lindquist E.A."/>
            <person name="Sun H."/>
            <person name="LaButti K.M."/>
            <person name="Schmutz J."/>
            <person name="Jabbour D."/>
            <person name="Luo H."/>
            <person name="Baker S.E."/>
            <person name="Pisabarro A.G."/>
            <person name="Walton J.D."/>
            <person name="Blanchette R.A."/>
            <person name="Henrissat B."/>
            <person name="Martin F."/>
            <person name="Cullen D."/>
            <person name="Hibbett D.S."/>
            <person name="Grigoriev I.V."/>
        </authorList>
    </citation>
    <scope>NUCLEOTIDE SEQUENCE [LARGE SCALE GENOMIC DNA]</scope>
    <source>
        <strain evidence="3">MUCL 33604</strain>
    </source>
</reference>
<dbReference type="Proteomes" id="UP000027265">
    <property type="component" value="Unassembled WGS sequence"/>
</dbReference>